<dbReference type="Gene3D" id="3.90.1300.10">
    <property type="entry name" value="Amidase signature (AS) domain"/>
    <property type="match status" value="1"/>
</dbReference>
<evidence type="ECO:0000256" key="1">
    <source>
        <dbReference type="ARBA" id="ARBA00022598"/>
    </source>
</evidence>
<comment type="caution">
    <text evidence="7">The sequence shown here is derived from an EMBL/GenBank/DDBJ whole genome shotgun (WGS) entry which is preliminary data.</text>
</comment>
<keyword evidence="5" id="KW-0496">Mitochondrion</keyword>
<dbReference type="Proteomes" id="UP000664169">
    <property type="component" value="Unassembled WGS sequence"/>
</dbReference>
<name>A0A8H3EL09_9LECA</name>
<dbReference type="HAMAP" id="MF_00120">
    <property type="entry name" value="GatA"/>
    <property type="match status" value="1"/>
</dbReference>
<comment type="subcellular location">
    <subcellularLocation>
        <location evidence="5">Mitochondrion</location>
    </subcellularLocation>
</comment>
<dbReference type="InterPro" id="IPR023631">
    <property type="entry name" value="Amidase_dom"/>
</dbReference>
<dbReference type="GO" id="GO:0050567">
    <property type="term" value="F:glutaminyl-tRNA synthase (glutamine-hydrolyzing) activity"/>
    <property type="evidence" value="ECO:0007669"/>
    <property type="project" value="UniProtKB-UniRule"/>
</dbReference>
<evidence type="ECO:0000256" key="3">
    <source>
        <dbReference type="ARBA" id="ARBA00022840"/>
    </source>
</evidence>
<dbReference type="OrthoDB" id="421993at2759"/>
<evidence type="ECO:0000259" key="6">
    <source>
        <dbReference type="Pfam" id="PF01425"/>
    </source>
</evidence>
<dbReference type="GO" id="GO:0005739">
    <property type="term" value="C:mitochondrion"/>
    <property type="evidence" value="ECO:0007669"/>
    <property type="project" value="UniProtKB-SubCell"/>
</dbReference>
<dbReference type="GO" id="GO:0032543">
    <property type="term" value="P:mitochondrial translation"/>
    <property type="evidence" value="ECO:0007669"/>
    <property type="project" value="UniProtKB-UniRule"/>
</dbReference>
<dbReference type="GO" id="GO:0005524">
    <property type="term" value="F:ATP binding"/>
    <property type="evidence" value="ECO:0007669"/>
    <property type="project" value="UniProtKB-KW"/>
</dbReference>
<dbReference type="InterPro" id="IPR000120">
    <property type="entry name" value="Amidase"/>
</dbReference>
<dbReference type="InterPro" id="IPR004412">
    <property type="entry name" value="GatA"/>
</dbReference>
<dbReference type="PANTHER" id="PTHR11895:SF7">
    <property type="entry name" value="GLUTAMYL-TRNA(GLN) AMIDOTRANSFERASE SUBUNIT A, MITOCHONDRIAL"/>
    <property type="match status" value="1"/>
</dbReference>
<dbReference type="GO" id="GO:0030956">
    <property type="term" value="C:glutamyl-tRNA(Gln) amidotransferase complex"/>
    <property type="evidence" value="ECO:0007669"/>
    <property type="project" value="UniProtKB-UniRule"/>
</dbReference>
<keyword evidence="1 5" id="KW-0436">Ligase</keyword>
<feature type="active site" description="Charge relay system" evidence="5">
    <location>
        <position position="135"/>
    </location>
</feature>
<evidence type="ECO:0000313" key="8">
    <source>
        <dbReference type="Proteomes" id="UP000664169"/>
    </source>
</evidence>
<evidence type="ECO:0000256" key="5">
    <source>
        <dbReference type="HAMAP-Rule" id="MF_03150"/>
    </source>
</evidence>
<comment type="subunit">
    <text evidence="5">Subunit of the heterotrimeric GatCAB amidotransferase (AdT) complex, composed of A, B and C subunits.</text>
</comment>
<comment type="function">
    <text evidence="5">Allows the formation of correctly charged Gln-tRNA(Gln) through the transamidation of misacylated Glu-tRNA(Gln) in the mitochondria. The reaction takes place in the presence of glutamine and ATP through an activated gamma-phospho-Glu-tRNA(Gln).</text>
</comment>
<dbReference type="EC" id="6.3.5.7" evidence="5"/>
<dbReference type="GO" id="GO:0070681">
    <property type="term" value="P:glutaminyl-tRNAGln biosynthesis via transamidation"/>
    <property type="evidence" value="ECO:0007669"/>
    <property type="project" value="UniProtKB-UniRule"/>
</dbReference>
<keyword evidence="3 5" id="KW-0067">ATP-binding</keyword>
<keyword evidence="2 5" id="KW-0547">Nucleotide-binding</keyword>
<keyword evidence="4 5" id="KW-0648">Protein biosynthesis</keyword>
<feature type="domain" description="Amidase" evidence="6">
    <location>
        <begin position="7"/>
        <end position="472"/>
    </location>
</feature>
<dbReference type="EMBL" id="CAJPDQ010000003">
    <property type="protein sequence ID" value="CAF9907323.1"/>
    <property type="molecule type" value="Genomic_DNA"/>
</dbReference>
<feature type="active site" description="Acyl-ester intermediate" evidence="5">
    <location>
        <position position="159"/>
    </location>
</feature>
<organism evidence="7 8">
    <name type="scientific">Gomphillus americanus</name>
    <dbReference type="NCBI Taxonomy" id="1940652"/>
    <lineage>
        <taxon>Eukaryota</taxon>
        <taxon>Fungi</taxon>
        <taxon>Dikarya</taxon>
        <taxon>Ascomycota</taxon>
        <taxon>Pezizomycotina</taxon>
        <taxon>Lecanoromycetes</taxon>
        <taxon>OSLEUM clade</taxon>
        <taxon>Ostropomycetidae</taxon>
        <taxon>Ostropales</taxon>
        <taxon>Graphidaceae</taxon>
        <taxon>Gomphilloideae</taxon>
        <taxon>Gomphillus</taxon>
    </lineage>
</organism>
<accession>A0A8H3EL09</accession>
<dbReference type="PANTHER" id="PTHR11895">
    <property type="entry name" value="TRANSAMIDASE"/>
    <property type="match status" value="1"/>
</dbReference>
<evidence type="ECO:0000313" key="7">
    <source>
        <dbReference type="EMBL" id="CAF9907323.1"/>
    </source>
</evidence>
<proteinExistence type="inferred from homology"/>
<dbReference type="InterPro" id="IPR036928">
    <property type="entry name" value="AS_sf"/>
</dbReference>
<protein>
    <recommendedName>
        <fullName evidence="5">Glutamyl-tRNA(Gln) amidotransferase subunit A, mitochondrial</fullName>
        <shortName evidence="5">Glu-AdT subunit A</shortName>
        <ecNumber evidence="5">6.3.5.7</ecNumber>
    </recommendedName>
</protein>
<evidence type="ECO:0000256" key="2">
    <source>
        <dbReference type="ARBA" id="ARBA00022741"/>
    </source>
</evidence>
<feature type="active site" description="Charge relay system" evidence="5">
    <location>
        <position position="60"/>
    </location>
</feature>
<reference evidence="7" key="1">
    <citation type="submission" date="2021-03" db="EMBL/GenBank/DDBJ databases">
        <authorList>
            <person name="Tagirdzhanova G."/>
        </authorList>
    </citation>
    <scope>NUCLEOTIDE SEQUENCE</scope>
</reference>
<dbReference type="SUPFAM" id="SSF75304">
    <property type="entry name" value="Amidase signature (AS) enzymes"/>
    <property type="match status" value="1"/>
</dbReference>
<keyword evidence="8" id="KW-1185">Reference proteome</keyword>
<sequence length="485" mass="51200">MSLLAAVEASLKHGTLYKASNAFVQWTDAGYIRAAASVADKRCSTGHQLSPIDGRLIAIKDNICTTGLPTTCASNSLKGFQSPYESTVVKKLRAAGAIICGKTNLDEFGMGSHSTNSASGAVNQGTGGELSVGGSSGGSAIAVASQQCWASIGTDTGGSIRLPAAYTGTVGFKPSYGMISRHGVIAYANSLDTVGILSRSVKDVQQVFAITRGHDTWDPTSLTEETRTKLTSAAKARPRRPNLRIGVPVEYNVAEINPTIRTIWQQALERVISAGHEVVSISLPSTRLALSTYYVLAPAEASSNLAKYDGVKYGNAASKPKLEANVLFATGRGQNLGDEVKRRILLGSFTLSASAFDNYFLQAQKVRRSVQQDFNAVFGIPNVLQESSAANPEGVDLLLTPTAPSFPPKLASLAHYTPLKSYGDDVLTVPASLAGLPVISIPTRTDTFGLDTPPGSVGLQLIGQYGNDDFVLDTAGQLETLLWNR</sequence>
<dbReference type="AlphaFoldDB" id="A0A8H3EL09"/>
<evidence type="ECO:0000256" key="4">
    <source>
        <dbReference type="ARBA" id="ARBA00022917"/>
    </source>
</evidence>
<comment type="catalytic activity">
    <reaction evidence="5">
        <text>L-glutamyl-tRNA(Gln) + L-glutamine + ATP + H2O = L-glutaminyl-tRNA(Gln) + L-glutamate + ADP + phosphate + H(+)</text>
        <dbReference type="Rhea" id="RHEA:17521"/>
        <dbReference type="Rhea" id="RHEA-COMP:9681"/>
        <dbReference type="Rhea" id="RHEA-COMP:9684"/>
        <dbReference type="ChEBI" id="CHEBI:15377"/>
        <dbReference type="ChEBI" id="CHEBI:15378"/>
        <dbReference type="ChEBI" id="CHEBI:29985"/>
        <dbReference type="ChEBI" id="CHEBI:30616"/>
        <dbReference type="ChEBI" id="CHEBI:43474"/>
        <dbReference type="ChEBI" id="CHEBI:58359"/>
        <dbReference type="ChEBI" id="CHEBI:78520"/>
        <dbReference type="ChEBI" id="CHEBI:78521"/>
        <dbReference type="ChEBI" id="CHEBI:456216"/>
        <dbReference type="EC" id="6.3.5.7"/>
    </reaction>
</comment>
<dbReference type="Pfam" id="PF01425">
    <property type="entry name" value="Amidase"/>
    <property type="match status" value="1"/>
</dbReference>
<gene>
    <name evidence="7" type="ORF">GOMPHAMPRED_005078</name>
</gene>
<comment type="similarity">
    <text evidence="5">Belongs to the amidase family. GatA subfamily.</text>
</comment>